<feature type="compositionally biased region" description="Low complexity" evidence="1">
    <location>
        <begin position="84"/>
        <end position="97"/>
    </location>
</feature>
<evidence type="ECO:0000256" key="1">
    <source>
        <dbReference type="SAM" id="MobiDB-lite"/>
    </source>
</evidence>
<feature type="region of interest" description="Disordered" evidence="1">
    <location>
        <begin position="40"/>
        <end position="113"/>
    </location>
</feature>
<dbReference type="EMBL" id="FUZP01000003">
    <property type="protein sequence ID" value="SKC67253.1"/>
    <property type="molecule type" value="Genomic_DNA"/>
</dbReference>
<proteinExistence type="predicted"/>
<sequence length="147" mass="14667">MPFLRRIGRGGLLQAAARTAVIAGTATAVSGGIRRFQERDRYDEAPEPAPQGGPQGYGQQNYGQPASGTMPTPAQAAEHYPTLPGAADGYDGADGSAGAAGGGPGPVAGPAGGADLMQQLEQLAALHQQGALTAEEFGAAKSKLLGL</sequence>
<dbReference type="Proteomes" id="UP000190857">
    <property type="component" value="Unassembled WGS sequence"/>
</dbReference>
<evidence type="ECO:0000313" key="3">
    <source>
        <dbReference type="EMBL" id="SKC67253.1"/>
    </source>
</evidence>
<keyword evidence="4" id="KW-1185">Reference proteome</keyword>
<dbReference type="AlphaFoldDB" id="A0A1T5KUC4"/>
<organism evidence="3 4">
    <name type="scientific">Okibacterium fritillariae</name>
    <dbReference type="NCBI Taxonomy" id="123320"/>
    <lineage>
        <taxon>Bacteria</taxon>
        <taxon>Bacillati</taxon>
        <taxon>Actinomycetota</taxon>
        <taxon>Actinomycetes</taxon>
        <taxon>Micrococcales</taxon>
        <taxon>Microbacteriaceae</taxon>
        <taxon>Okibacterium</taxon>
    </lineage>
</organism>
<evidence type="ECO:0000259" key="2">
    <source>
        <dbReference type="Pfam" id="PF09851"/>
    </source>
</evidence>
<feature type="compositionally biased region" description="Gly residues" evidence="1">
    <location>
        <begin position="98"/>
        <end position="112"/>
    </location>
</feature>
<reference evidence="3 4" key="1">
    <citation type="submission" date="2017-02" db="EMBL/GenBank/DDBJ databases">
        <authorList>
            <person name="Peterson S.W."/>
        </authorList>
    </citation>
    <scope>NUCLEOTIDE SEQUENCE [LARGE SCALE GENOMIC DNA]</scope>
    <source>
        <strain evidence="3 4">VKM Ac-2059</strain>
    </source>
</reference>
<protein>
    <submittedName>
        <fullName evidence="3">Short C-terminal domain-containing protein</fullName>
    </submittedName>
</protein>
<name>A0A1T5KUC4_9MICO</name>
<accession>A0A1T5KUC4</accession>
<dbReference type="InterPro" id="IPR018649">
    <property type="entry name" value="SHOCT"/>
</dbReference>
<feature type="domain" description="SHOCT" evidence="2">
    <location>
        <begin position="118"/>
        <end position="145"/>
    </location>
</feature>
<dbReference type="Pfam" id="PF09851">
    <property type="entry name" value="SHOCT"/>
    <property type="match status" value="1"/>
</dbReference>
<dbReference type="STRING" id="123320.SAMN06309945_2494"/>
<dbReference type="RefSeq" id="WP_200811554.1">
    <property type="nucleotide sequence ID" value="NZ_FUZP01000003.1"/>
</dbReference>
<evidence type="ECO:0000313" key="4">
    <source>
        <dbReference type="Proteomes" id="UP000190857"/>
    </source>
</evidence>
<gene>
    <name evidence="3" type="ORF">SAMN06309945_2494</name>
</gene>